<gene>
    <name evidence="3" type="ORF">METZ01_LOCUS358572</name>
</gene>
<proteinExistence type="predicted"/>
<dbReference type="InterPro" id="IPR050447">
    <property type="entry name" value="Erg6_SMT_methyltransf"/>
</dbReference>
<dbReference type="SUPFAM" id="SSF53335">
    <property type="entry name" value="S-adenosyl-L-methionine-dependent methyltransferases"/>
    <property type="match status" value="1"/>
</dbReference>
<dbReference type="PANTHER" id="PTHR44068:SF11">
    <property type="entry name" value="GERANYL DIPHOSPHATE 2-C-METHYLTRANSFERASE"/>
    <property type="match status" value="1"/>
</dbReference>
<feature type="domain" description="Methyltransferase type 11" evidence="2">
    <location>
        <begin position="1"/>
        <end position="91"/>
    </location>
</feature>
<reference evidence="3" key="1">
    <citation type="submission" date="2018-05" db="EMBL/GenBank/DDBJ databases">
        <authorList>
            <person name="Lanie J.A."/>
            <person name="Ng W.-L."/>
            <person name="Kazmierczak K.M."/>
            <person name="Andrzejewski T.M."/>
            <person name="Davidsen T.M."/>
            <person name="Wayne K.J."/>
            <person name="Tettelin H."/>
            <person name="Glass J.I."/>
            <person name="Rusch D."/>
            <person name="Podicherti R."/>
            <person name="Tsui H.-C.T."/>
            <person name="Winkler M.E."/>
        </authorList>
    </citation>
    <scope>NUCLEOTIDE SEQUENCE</scope>
</reference>
<dbReference type="InterPro" id="IPR029063">
    <property type="entry name" value="SAM-dependent_MTases_sf"/>
</dbReference>
<dbReference type="GO" id="GO:0008757">
    <property type="term" value="F:S-adenosylmethionine-dependent methyltransferase activity"/>
    <property type="evidence" value="ECO:0007669"/>
    <property type="project" value="InterPro"/>
</dbReference>
<dbReference type="PANTHER" id="PTHR44068">
    <property type="entry name" value="ZGC:194242"/>
    <property type="match status" value="1"/>
</dbReference>
<dbReference type="CDD" id="cd02440">
    <property type="entry name" value="AdoMet_MTases"/>
    <property type="match status" value="1"/>
</dbReference>
<protein>
    <recommendedName>
        <fullName evidence="2">Methyltransferase type 11 domain-containing protein</fullName>
    </recommendedName>
</protein>
<dbReference type="InterPro" id="IPR013216">
    <property type="entry name" value="Methyltransf_11"/>
</dbReference>
<organism evidence="3">
    <name type="scientific">marine metagenome</name>
    <dbReference type="NCBI Taxonomy" id="408172"/>
    <lineage>
        <taxon>unclassified sequences</taxon>
        <taxon>metagenomes</taxon>
        <taxon>ecological metagenomes</taxon>
    </lineage>
</organism>
<keyword evidence="1" id="KW-0808">Transferase</keyword>
<dbReference type="Gene3D" id="3.40.50.150">
    <property type="entry name" value="Vaccinia Virus protein VP39"/>
    <property type="match status" value="1"/>
</dbReference>
<dbReference type="AlphaFoldDB" id="A0A382S998"/>
<evidence type="ECO:0000256" key="1">
    <source>
        <dbReference type="ARBA" id="ARBA00022679"/>
    </source>
</evidence>
<feature type="non-terminal residue" evidence="3">
    <location>
        <position position="121"/>
    </location>
</feature>
<feature type="non-terminal residue" evidence="3">
    <location>
        <position position="1"/>
    </location>
</feature>
<name>A0A382S998_9ZZZZ</name>
<dbReference type="EMBL" id="UINC01126924">
    <property type="protein sequence ID" value="SVD05718.1"/>
    <property type="molecule type" value="Genomic_DNA"/>
</dbReference>
<evidence type="ECO:0000259" key="2">
    <source>
        <dbReference type="Pfam" id="PF08241"/>
    </source>
</evidence>
<sequence>VGIGDGFPYSNVLDEMGYEVYGIDISPTHVDMVKESLPKVNVEVGDSEDLEFTDNFFDVVFCFRSTWYFPDVIKSISEMLRVVKNDGLVMFDIQNSNHPIHKNLIKEREKQQREHSIINIG</sequence>
<accession>A0A382S998</accession>
<evidence type="ECO:0000313" key="3">
    <source>
        <dbReference type="EMBL" id="SVD05718.1"/>
    </source>
</evidence>
<dbReference type="Pfam" id="PF08241">
    <property type="entry name" value="Methyltransf_11"/>
    <property type="match status" value="1"/>
</dbReference>